<dbReference type="SUPFAM" id="SSF81321">
    <property type="entry name" value="Family A G protein-coupled receptor-like"/>
    <property type="match status" value="1"/>
</dbReference>
<proteinExistence type="predicted"/>
<comment type="caution">
    <text evidence="2">The sequence shown here is derived from an EMBL/GenBank/DDBJ whole genome shotgun (WGS) entry which is preliminary data.</text>
</comment>
<evidence type="ECO:0000313" key="3">
    <source>
        <dbReference type="EMBL" id="CAF3790094.1"/>
    </source>
</evidence>
<gene>
    <name evidence="3" type="ORF">GIL414_LOCUS499</name>
    <name evidence="2" type="ORF">KQP761_LOCUS32661</name>
</gene>
<feature type="transmembrane region" description="Helical" evidence="1">
    <location>
        <begin position="130"/>
        <end position="149"/>
    </location>
</feature>
<feature type="transmembrane region" description="Helical" evidence="1">
    <location>
        <begin position="22"/>
        <end position="46"/>
    </location>
</feature>
<dbReference type="EMBL" id="CAJOBJ010000058">
    <property type="protein sequence ID" value="CAF3790094.1"/>
    <property type="molecule type" value="Genomic_DNA"/>
</dbReference>
<organism evidence="2 4">
    <name type="scientific">Rotaria magnacalcarata</name>
    <dbReference type="NCBI Taxonomy" id="392030"/>
    <lineage>
        <taxon>Eukaryota</taxon>
        <taxon>Metazoa</taxon>
        <taxon>Spiralia</taxon>
        <taxon>Gnathifera</taxon>
        <taxon>Rotifera</taxon>
        <taxon>Eurotatoria</taxon>
        <taxon>Bdelloidea</taxon>
        <taxon>Philodinida</taxon>
        <taxon>Philodinidae</taxon>
        <taxon>Rotaria</taxon>
    </lineage>
</organism>
<evidence type="ECO:0000313" key="2">
    <source>
        <dbReference type="EMBL" id="CAF1663887.1"/>
    </source>
</evidence>
<keyword evidence="1" id="KW-1133">Transmembrane helix</keyword>
<feature type="transmembrane region" description="Helical" evidence="1">
    <location>
        <begin position="338"/>
        <end position="358"/>
    </location>
</feature>
<feature type="transmembrane region" description="Helical" evidence="1">
    <location>
        <begin position="195"/>
        <end position="213"/>
    </location>
</feature>
<dbReference type="EMBL" id="CAJNOW010018256">
    <property type="protein sequence ID" value="CAF1663887.1"/>
    <property type="molecule type" value="Genomic_DNA"/>
</dbReference>
<accession>A0A816FNV6</accession>
<name>A0A816FNV6_9BILA</name>
<reference evidence="2" key="1">
    <citation type="submission" date="2021-02" db="EMBL/GenBank/DDBJ databases">
        <authorList>
            <person name="Nowell W R."/>
        </authorList>
    </citation>
    <scope>NUCLEOTIDE SEQUENCE</scope>
</reference>
<evidence type="ECO:0000256" key="1">
    <source>
        <dbReference type="SAM" id="Phobius"/>
    </source>
</evidence>
<evidence type="ECO:0008006" key="5">
    <source>
        <dbReference type="Google" id="ProtNLM"/>
    </source>
</evidence>
<dbReference type="OrthoDB" id="10047214at2759"/>
<sequence length="417" mass="48460">MNTTTISLAIENDDLFNKYMRYINFVLSCTGLIFNLLLVILFFLIGRRQCATYFLLILMTISDCLYCTIYVSIILTVDQYINIINHQIICPLSFFLTPFTFTGSTLLLFICLLHLVTNYVRKYDTILGQLGGRLSVVFVLAFIIIRSVLGSTSIELVVPDPDMPHIQFCTIDMNTPSIVATIQKLNHIFAEVTDILIYISWIIILLLYCINVIRRKKYHTSDHTDPSSLMGKPLSYTSSMIFSNINKNSVNNVQNIQTINRESFDMLTLTNQTTRVTTSTTIISNKQRHNDISLIILSISLTSVILYLPIMVSKYVTMHQVLRNKTTPDDQYSTFLQLFQHTAHLFCLSIRFIPYLLFDKRIKFFIGQMIGMKCMKIEREKTLSRRQRYRSKYKYIWHCQCHRRQQILECVNNNDGI</sequence>
<dbReference type="Gene3D" id="1.20.1070.10">
    <property type="entry name" value="Rhodopsin 7-helix transmembrane proteins"/>
    <property type="match status" value="1"/>
</dbReference>
<protein>
    <recommendedName>
        <fullName evidence="5">G-protein coupled receptors family 1 profile domain-containing protein</fullName>
    </recommendedName>
</protein>
<feature type="transmembrane region" description="Helical" evidence="1">
    <location>
        <begin position="292"/>
        <end position="312"/>
    </location>
</feature>
<dbReference type="AlphaFoldDB" id="A0A816FNV6"/>
<keyword evidence="1" id="KW-0812">Transmembrane</keyword>
<feature type="transmembrane region" description="Helical" evidence="1">
    <location>
        <begin position="53"/>
        <end position="75"/>
    </location>
</feature>
<dbReference type="Proteomes" id="UP000663834">
    <property type="component" value="Unassembled WGS sequence"/>
</dbReference>
<keyword evidence="1" id="KW-0472">Membrane</keyword>
<evidence type="ECO:0000313" key="4">
    <source>
        <dbReference type="Proteomes" id="UP000663834"/>
    </source>
</evidence>
<feature type="transmembrane region" description="Helical" evidence="1">
    <location>
        <begin position="95"/>
        <end position="118"/>
    </location>
</feature>
<dbReference type="Proteomes" id="UP000681720">
    <property type="component" value="Unassembled WGS sequence"/>
</dbReference>